<evidence type="ECO:0000313" key="4">
    <source>
        <dbReference type="Proteomes" id="UP000248729"/>
    </source>
</evidence>
<dbReference type="Proteomes" id="UP000248729">
    <property type="component" value="Unassembled WGS sequence"/>
</dbReference>
<name>A0A329DTM5_VIBDI</name>
<evidence type="ECO:0000256" key="1">
    <source>
        <dbReference type="ARBA" id="ARBA00022676"/>
    </source>
</evidence>
<dbReference type="Gene3D" id="3.40.50.2000">
    <property type="entry name" value="Glycogen Phosphorylase B"/>
    <property type="match status" value="2"/>
</dbReference>
<gene>
    <name evidence="3" type="ORF">DET48_1651</name>
</gene>
<dbReference type="SUPFAM" id="SSF53756">
    <property type="entry name" value="UDP-Glycosyltransferase/glycogen phosphorylase"/>
    <property type="match status" value="1"/>
</dbReference>
<proteinExistence type="predicted"/>
<sequence length="351" mass="39581">MMRRVVSQIQRFRDIIRRKLGIWLFDTKKKATFNPTDVKSILFIRHDAKLGDAIVSSCLIRKLKKFRPDIRQVVLTSKGMSSMFKDDFGVDEVVHIKKRPSYGEIRNICQQIGSVDMVVSLNQDMKMKDIYMLKHLESQLNVGVDPEVGLININIQNDICHAHYAKKFDYIAKLVGIDAPEESYIVPVKDEAILRVKQFLVAKGIDKFVLLNPFGSGNERKLSSEKINEILLEVQSKKSLPVVILSSPDTRELLASMPIVFSGSVVHFDQSESIFDAIAAVELCDLVITVDTSIVHIAAGLNKPQIAIYSDDKTNFKNWNPNSILAKVIKTSGSISNFKIDSLQMTLMVDR</sequence>
<dbReference type="GO" id="GO:0009244">
    <property type="term" value="P:lipopolysaccharide core region biosynthetic process"/>
    <property type="evidence" value="ECO:0007669"/>
    <property type="project" value="TreeGrafter"/>
</dbReference>
<reference evidence="3 4" key="1">
    <citation type="submission" date="2018-06" db="EMBL/GenBank/DDBJ databases">
        <title>Freshwater and sediment microbial communities from various areas in North America, analyzing microbe dynamics in response to fracking.</title>
        <authorList>
            <person name="Lamendella R."/>
        </authorList>
    </citation>
    <scope>NUCLEOTIDE SEQUENCE [LARGE SCALE GENOMIC DNA]</scope>
    <source>
        <strain evidence="3 4">99A</strain>
    </source>
</reference>
<dbReference type="CDD" id="cd03789">
    <property type="entry name" value="GT9_LPS_heptosyltransferase"/>
    <property type="match status" value="1"/>
</dbReference>
<evidence type="ECO:0000313" key="3">
    <source>
        <dbReference type="EMBL" id="RAS52728.1"/>
    </source>
</evidence>
<dbReference type="InterPro" id="IPR002201">
    <property type="entry name" value="Glyco_trans_9"/>
</dbReference>
<protein>
    <submittedName>
        <fullName evidence="3">ADP-heptose:LPS heptosyltransferase</fullName>
    </submittedName>
</protein>
<dbReference type="PANTHER" id="PTHR30160">
    <property type="entry name" value="TETRAACYLDISACCHARIDE 4'-KINASE-RELATED"/>
    <property type="match status" value="1"/>
</dbReference>
<dbReference type="GO" id="GO:0005829">
    <property type="term" value="C:cytosol"/>
    <property type="evidence" value="ECO:0007669"/>
    <property type="project" value="TreeGrafter"/>
</dbReference>
<dbReference type="PANTHER" id="PTHR30160:SF15">
    <property type="entry name" value="GLYCOSYLTRANSFERASE HI_0523-RELATED"/>
    <property type="match status" value="1"/>
</dbReference>
<keyword evidence="1" id="KW-0328">Glycosyltransferase</keyword>
<accession>A0A329DTM5</accession>
<dbReference type="Pfam" id="PF01075">
    <property type="entry name" value="Glyco_transf_9"/>
    <property type="match status" value="1"/>
</dbReference>
<dbReference type="InterPro" id="IPR051199">
    <property type="entry name" value="LPS_LOS_Heptosyltrfase"/>
</dbReference>
<dbReference type="GO" id="GO:0008713">
    <property type="term" value="F:ADP-heptose-lipopolysaccharide heptosyltransferase activity"/>
    <property type="evidence" value="ECO:0007669"/>
    <property type="project" value="TreeGrafter"/>
</dbReference>
<dbReference type="AlphaFoldDB" id="A0A329DTM5"/>
<evidence type="ECO:0000256" key="2">
    <source>
        <dbReference type="ARBA" id="ARBA00022679"/>
    </source>
</evidence>
<comment type="caution">
    <text evidence="3">The sequence shown here is derived from an EMBL/GenBank/DDBJ whole genome shotgun (WGS) entry which is preliminary data.</text>
</comment>
<keyword evidence="2 3" id="KW-0808">Transferase</keyword>
<dbReference type="RefSeq" id="WP_181461043.1">
    <property type="nucleotide sequence ID" value="NZ_QLTR01000065.1"/>
</dbReference>
<dbReference type="EMBL" id="QLTR01000065">
    <property type="protein sequence ID" value="RAS52728.1"/>
    <property type="molecule type" value="Genomic_DNA"/>
</dbReference>
<organism evidence="3 4">
    <name type="scientific">Vibrio diazotrophicus</name>
    <dbReference type="NCBI Taxonomy" id="685"/>
    <lineage>
        <taxon>Bacteria</taxon>
        <taxon>Pseudomonadati</taxon>
        <taxon>Pseudomonadota</taxon>
        <taxon>Gammaproteobacteria</taxon>
        <taxon>Vibrionales</taxon>
        <taxon>Vibrionaceae</taxon>
        <taxon>Vibrio</taxon>
    </lineage>
</organism>